<dbReference type="AlphaFoldDB" id="A0A0C9XAA1"/>
<evidence type="ECO:0000256" key="1">
    <source>
        <dbReference type="SAM" id="MobiDB-lite"/>
    </source>
</evidence>
<evidence type="ECO:0000259" key="3">
    <source>
        <dbReference type="Pfam" id="PF10374"/>
    </source>
</evidence>
<evidence type="ECO:0000313" key="4">
    <source>
        <dbReference type="EMBL" id="KIJ94616.1"/>
    </source>
</evidence>
<dbReference type="EMBL" id="KN838785">
    <property type="protein sequence ID" value="KIJ94616.1"/>
    <property type="molecule type" value="Genomic_DNA"/>
</dbReference>
<feature type="region of interest" description="Disordered" evidence="1">
    <location>
        <begin position="166"/>
        <end position="202"/>
    </location>
</feature>
<keyword evidence="5" id="KW-1185">Reference proteome</keyword>
<dbReference type="SUPFAM" id="SSF48452">
    <property type="entry name" value="TPR-like"/>
    <property type="match status" value="1"/>
</dbReference>
<feature type="region of interest" description="Disordered" evidence="1">
    <location>
        <begin position="871"/>
        <end position="890"/>
    </location>
</feature>
<dbReference type="Proteomes" id="UP000054477">
    <property type="component" value="Unassembled WGS sequence"/>
</dbReference>
<protein>
    <recommendedName>
        <fullName evidence="6">Protein SMG7</fullName>
    </recommendedName>
</protein>
<dbReference type="InterPro" id="IPR018834">
    <property type="entry name" value="DNA/RNA-bd_Est1-type"/>
</dbReference>
<organism evidence="4 5">
    <name type="scientific">Laccaria amethystina LaAM-08-1</name>
    <dbReference type="NCBI Taxonomy" id="1095629"/>
    <lineage>
        <taxon>Eukaryota</taxon>
        <taxon>Fungi</taxon>
        <taxon>Dikarya</taxon>
        <taxon>Basidiomycota</taxon>
        <taxon>Agaricomycotina</taxon>
        <taxon>Agaricomycetes</taxon>
        <taxon>Agaricomycetidae</taxon>
        <taxon>Agaricales</taxon>
        <taxon>Agaricineae</taxon>
        <taxon>Hydnangiaceae</taxon>
        <taxon>Laccaria</taxon>
    </lineage>
</organism>
<feature type="region of interest" description="Disordered" evidence="1">
    <location>
        <begin position="90"/>
        <end position="114"/>
    </location>
</feature>
<gene>
    <name evidence="4" type="ORF">K443DRAFT_110137</name>
</gene>
<evidence type="ECO:0000313" key="5">
    <source>
        <dbReference type="Proteomes" id="UP000054477"/>
    </source>
</evidence>
<name>A0A0C9XAA1_9AGAR</name>
<feature type="region of interest" description="Disordered" evidence="1">
    <location>
        <begin position="229"/>
        <end position="265"/>
    </location>
</feature>
<evidence type="ECO:0000259" key="2">
    <source>
        <dbReference type="Pfam" id="PF10373"/>
    </source>
</evidence>
<dbReference type="InterPro" id="IPR045153">
    <property type="entry name" value="Est1/Ebs1-like"/>
</dbReference>
<reference evidence="5" key="2">
    <citation type="submission" date="2015-01" db="EMBL/GenBank/DDBJ databases">
        <title>Evolutionary Origins and Diversification of the Mycorrhizal Mutualists.</title>
        <authorList>
            <consortium name="DOE Joint Genome Institute"/>
            <consortium name="Mycorrhizal Genomics Consortium"/>
            <person name="Kohler A."/>
            <person name="Kuo A."/>
            <person name="Nagy L.G."/>
            <person name="Floudas D."/>
            <person name="Copeland A."/>
            <person name="Barry K.W."/>
            <person name="Cichocki N."/>
            <person name="Veneault-Fourrey C."/>
            <person name="LaButti K."/>
            <person name="Lindquist E.A."/>
            <person name="Lipzen A."/>
            <person name="Lundell T."/>
            <person name="Morin E."/>
            <person name="Murat C."/>
            <person name="Riley R."/>
            <person name="Ohm R."/>
            <person name="Sun H."/>
            <person name="Tunlid A."/>
            <person name="Henrissat B."/>
            <person name="Grigoriev I.V."/>
            <person name="Hibbett D.S."/>
            <person name="Martin F."/>
        </authorList>
    </citation>
    <scope>NUCLEOTIDE SEQUENCE [LARGE SCALE GENOMIC DNA]</scope>
    <source>
        <strain evidence="5">LaAM-08-1</strain>
    </source>
</reference>
<feature type="domain" description="DNA/RNA-binding" evidence="2">
    <location>
        <begin position="270"/>
        <end position="599"/>
    </location>
</feature>
<proteinExistence type="predicted"/>
<feature type="compositionally biased region" description="Low complexity" evidence="1">
    <location>
        <begin position="95"/>
        <end position="112"/>
    </location>
</feature>
<dbReference type="STRING" id="1095629.A0A0C9XAA1"/>
<sequence length="1019" mass="114670">MSEQPATLAKEAKSIHQSLKDLLRTKEPFDREVDFQRKNLRRRYLNLLLIHPYAKESKDIENHLWMQTSHAFIASFKQRIATLDRAIQNNDRQRQQQQNEHPQQRPNNQNNHGPVEHRRLLQRFRQFLAEEERFWTQLVLRLRRSFVINEAQPALVALALISESDDSVQSSDGGDGVGATPNGRNHFQFPPEDPNVSFAPTTSAERESHLAIFSKALVCLGDIARYREQQNESGGRPRAGHEDGPARRGKNRRGGASTADIARPRNYDKAQQCYEQARLLVPHEGNASHQLAILASYQKDSFASLVHYYRALCVRQPYDTAAENLGTILNKVLETWKARTRRERENKNMAADQQIAPRVRIETFKERLVVLHALWRVGLEKGIEKMDSISKKHDKVASNDFQSLVAQRHLPTDMISSAIVLSQGALWKLRMVHDTPSHNRKQETRSPPAGTSVVLEWRILNHLLDLHCALLEVGKDELKDLPPMDAVDNDLAQRISATFRRMLPALRIASKWLRANFKYVMQDREFEAFQENEKAQGLDPSAKSSLKLSAKSTNTIRFWKAYAQFNLALSQAFPIHQIRQLAAPLEEDVEMRGFLPLKQLMGELKTLEDGGRPIALGQVPEQVHPNVEQLMRIRDLLEDSIQLAHVENSPLMLINNHILFRDEIVDGSLSRSHSQATGLSEHSIPSVPLHQQQLLADIRDARLDVQLDDDNMTEGTDVLREAFDFLHADQPEDDDQDDEIVWDPRAPASPPAMSPIMQTTPITPVKAMMSPGLAPRSPPRQKMSSGAPIIPPTVAGTTAQDLLNNVMGVKRSESGGLVPISDPPPLQNPLLLHRPTQSIWSASHDEQPLKMFSGNAMSSNQIYQTPQSQHRTFPASSSQDMSPSIWSSSYPTASQNSQQTFVGALPSAPFAFPPQTVVTNGHQRIPSASVAAQLFPNHAQHDFFGYASPMPQQPINRPESHTASPSGFMNSLARGNEIYYDGLQQQQHVYHTQHPSIHDPRVKPAFVSPPISQVWGNVG</sequence>
<dbReference type="Pfam" id="PF10374">
    <property type="entry name" value="EST1"/>
    <property type="match status" value="1"/>
</dbReference>
<dbReference type="InterPro" id="IPR011990">
    <property type="entry name" value="TPR-like_helical_dom_sf"/>
</dbReference>
<dbReference type="OrthoDB" id="69928at2759"/>
<reference evidence="4 5" key="1">
    <citation type="submission" date="2014-04" db="EMBL/GenBank/DDBJ databases">
        <authorList>
            <consortium name="DOE Joint Genome Institute"/>
            <person name="Kuo A."/>
            <person name="Kohler A."/>
            <person name="Nagy L.G."/>
            <person name="Floudas D."/>
            <person name="Copeland A."/>
            <person name="Barry K.W."/>
            <person name="Cichocki N."/>
            <person name="Veneault-Fourrey C."/>
            <person name="LaButti K."/>
            <person name="Lindquist E.A."/>
            <person name="Lipzen A."/>
            <person name="Lundell T."/>
            <person name="Morin E."/>
            <person name="Murat C."/>
            <person name="Sun H."/>
            <person name="Tunlid A."/>
            <person name="Henrissat B."/>
            <person name="Grigoriev I.V."/>
            <person name="Hibbett D.S."/>
            <person name="Martin F."/>
            <person name="Nordberg H.P."/>
            <person name="Cantor M.N."/>
            <person name="Hua S.X."/>
        </authorList>
    </citation>
    <scope>NUCLEOTIDE SEQUENCE [LARGE SCALE GENOMIC DNA]</scope>
    <source>
        <strain evidence="4 5">LaAM-08-1</strain>
    </source>
</reference>
<feature type="domain" description="Telomerase activating protein Est1-like N-terminal" evidence="3">
    <location>
        <begin position="59"/>
        <end position="230"/>
    </location>
</feature>
<dbReference type="InterPro" id="IPR019458">
    <property type="entry name" value="Est1-like_N"/>
</dbReference>
<dbReference type="PANTHER" id="PTHR15696">
    <property type="entry name" value="SMG-7 SUPPRESSOR WITH MORPHOLOGICAL EFFECT ON GENITALIA PROTEIN 7"/>
    <property type="match status" value="1"/>
</dbReference>
<accession>A0A0C9XAA1</accession>
<dbReference type="HOGENOM" id="CLU_011778_0_0_1"/>
<dbReference type="Gene3D" id="1.25.40.10">
    <property type="entry name" value="Tetratricopeptide repeat domain"/>
    <property type="match status" value="1"/>
</dbReference>
<dbReference type="PANTHER" id="PTHR15696:SF36">
    <property type="entry name" value="NONSENSE-MEDIATED MRNA DECAY FACTOR"/>
    <property type="match status" value="1"/>
</dbReference>
<dbReference type="Pfam" id="PF10373">
    <property type="entry name" value="EST1_DNA_bind"/>
    <property type="match status" value="1"/>
</dbReference>
<evidence type="ECO:0008006" key="6">
    <source>
        <dbReference type="Google" id="ProtNLM"/>
    </source>
</evidence>